<protein>
    <submittedName>
        <fullName evidence="5">Cobalt-zinc-cadmium resistance protein CzcB</fullName>
    </submittedName>
</protein>
<dbReference type="Gene3D" id="2.40.50.100">
    <property type="match status" value="1"/>
</dbReference>
<evidence type="ECO:0000313" key="6">
    <source>
        <dbReference type="Proteomes" id="UP000328092"/>
    </source>
</evidence>
<name>A0A508TYT6_9BRAD</name>
<dbReference type="Gene3D" id="1.10.287.470">
    <property type="entry name" value="Helix hairpin bin"/>
    <property type="match status" value="1"/>
</dbReference>
<keyword evidence="6" id="KW-1185">Reference proteome</keyword>
<dbReference type="PANTHER" id="PTHR30469:SF15">
    <property type="entry name" value="HLYD FAMILY OF SECRETION PROTEINS"/>
    <property type="match status" value="1"/>
</dbReference>
<accession>A0A508TYT6</accession>
<evidence type="ECO:0000259" key="4">
    <source>
        <dbReference type="Pfam" id="PF25973"/>
    </source>
</evidence>
<gene>
    <name evidence="5" type="primary">czcB_3</name>
    <name evidence="5" type="ORF">CI1B_77680</name>
</gene>
<feature type="coiled-coil region" evidence="2">
    <location>
        <begin position="111"/>
        <end position="171"/>
    </location>
</feature>
<organism evidence="5 6">
    <name type="scientific">Bradyrhizobium ivorense</name>
    <dbReference type="NCBI Taxonomy" id="2511166"/>
    <lineage>
        <taxon>Bacteria</taxon>
        <taxon>Pseudomonadati</taxon>
        <taxon>Pseudomonadota</taxon>
        <taxon>Alphaproteobacteria</taxon>
        <taxon>Hyphomicrobiales</taxon>
        <taxon>Nitrobacteraceae</taxon>
        <taxon>Bradyrhizobium</taxon>
    </lineage>
</organism>
<evidence type="ECO:0000256" key="3">
    <source>
        <dbReference type="SAM" id="SignalP"/>
    </source>
</evidence>
<comment type="similarity">
    <text evidence="1">Belongs to the membrane fusion protein (MFP) (TC 8.A.1) family.</text>
</comment>
<evidence type="ECO:0000313" key="5">
    <source>
        <dbReference type="EMBL" id="VIO79398.1"/>
    </source>
</evidence>
<dbReference type="NCBIfam" id="TIGR01730">
    <property type="entry name" value="RND_mfp"/>
    <property type="match status" value="1"/>
</dbReference>
<evidence type="ECO:0000256" key="1">
    <source>
        <dbReference type="ARBA" id="ARBA00009477"/>
    </source>
</evidence>
<reference evidence="5" key="1">
    <citation type="submission" date="2019-02" db="EMBL/GenBank/DDBJ databases">
        <authorList>
            <person name="Pothier F.J."/>
        </authorList>
    </citation>
    <scope>NUCLEOTIDE SEQUENCE</scope>
    <source>
        <strain evidence="5">CI-1B</strain>
    </source>
</reference>
<dbReference type="EMBL" id="CAADFC020000033">
    <property type="protein sequence ID" value="VIO79398.1"/>
    <property type="molecule type" value="Genomic_DNA"/>
</dbReference>
<dbReference type="InterPro" id="IPR058647">
    <property type="entry name" value="BSH_CzcB-like"/>
</dbReference>
<dbReference type="Pfam" id="PF25973">
    <property type="entry name" value="BSH_CzcB"/>
    <property type="match status" value="1"/>
</dbReference>
<keyword evidence="3" id="KW-0732">Signal</keyword>
<proteinExistence type="inferred from homology"/>
<feature type="chain" id="PRO_5021348785" evidence="3">
    <location>
        <begin position="31"/>
        <end position="310"/>
    </location>
</feature>
<dbReference type="GO" id="GO:1990281">
    <property type="term" value="C:efflux pump complex"/>
    <property type="evidence" value="ECO:0007669"/>
    <property type="project" value="TreeGrafter"/>
</dbReference>
<keyword evidence="2" id="KW-0175">Coiled coil</keyword>
<feature type="signal peptide" evidence="3">
    <location>
        <begin position="1"/>
        <end position="30"/>
    </location>
</feature>
<dbReference type="Proteomes" id="UP000328092">
    <property type="component" value="Unassembled WGS sequence"/>
</dbReference>
<dbReference type="GO" id="GO:0015562">
    <property type="term" value="F:efflux transmembrane transporter activity"/>
    <property type="evidence" value="ECO:0007669"/>
    <property type="project" value="TreeGrafter"/>
</dbReference>
<dbReference type="RefSeq" id="WP_172628366.1">
    <property type="nucleotide sequence ID" value="NZ_CAADFC020000033.1"/>
</dbReference>
<dbReference type="Gene3D" id="2.40.30.170">
    <property type="match status" value="1"/>
</dbReference>
<dbReference type="InterPro" id="IPR006143">
    <property type="entry name" value="RND_pump_MFP"/>
</dbReference>
<evidence type="ECO:0000256" key="2">
    <source>
        <dbReference type="SAM" id="Coils"/>
    </source>
</evidence>
<comment type="caution">
    <text evidence="5">The sequence shown here is derived from an EMBL/GenBank/DDBJ whole genome shotgun (WGS) entry which is preliminary data.</text>
</comment>
<dbReference type="SUPFAM" id="SSF111369">
    <property type="entry name" value="HlyD-like secretion proteins"/>
    <property type="match status" value="1"/>
</dbReference>
<dbReference type="AlphaFoldDB" id="A0A508TYT6"/>
<dbReference type="PANTHER" id="PTHR30469">
    <property type="entry name" value="MULTIDRUG RESISTANCE PROTEIN MDTA"/>
    <property type="match status" value="1"/>
</dbReference>
<feature type="domain" description="CzcB-like barrel-sandwich hybrid" evidence="4">
    <location>
        <begin position="58"/>
        <end position="211"/>
    </location>
</feature>
<sequence>MLSIGRAFGKTQRMVGLVLRLIVPLGSVLAAAAAMSQTRTIPAADKGEFDCVIEPQQVVKLASAAVGVIARLDVDRGDVVRQGQVVGNIEDGVEAATLALSRARATNDSPVKSAEARVQFLRLKYERLTQLHARAVSPLASLQEAEAEVQVAEQQLKEAQLTKEIARLEVVHAEEIVKQRTLRSPIDGVVVDRLLVPGEYRNDQSPVLTLAQIDPLRVEVFVPTAYFGQIRIGSNAEVRPEPPVGGTHLATVTVVDRVHDAASGTFGVRLALPNPRLVLPGGIRCRVIFALHPAGETPALVVGDAPKSQN</sequence>